<evidence type="ECO:0000313" key="3">
    <source>
        <dbReference type="Proteomes" id="UP000697127"/>
    </source>
</evidence>
<dbReference type="EMBL" id="PUHW01000020">
    <property type="protein sequence ID" value="KAG0690746.1"/>
    <property type="molecule type" value="Genomic_DNA"/>
</dbReference>
<keyword evidence="3" id="KW-1185">Reference proteome</keyword>
<protein>
    <submittedName>
        <fullName evidence="2">Uncharacterized protein</fullName>
    </submittedName>
</protein>
<dbReference type="AlphaFoldDB" id="A0A9P6WPK3"/>
<reference evidence="2" key="1">
    <citation type="submission" date="2020-11" db="EMBL/GenBank/DDBJ databases">
        <title>Kefir isolates.</title>
        <authorList>
            <person name="Marcisauskas S."/>
            <person name="Kim Y."/>
            <person name="Blasche S."/>
        </authorList>
    </citation>
    <scope>NUCLEOTIDE SEQUENCE</scope>
    <source>
        <strain evidence="2">Olga-1</strain>
    </source>
</reference>
<dbReference type="PANTHER" id="PTHR28142:SF1">
    <property type="entry name" value="MITOCHONDRIAL INNER MEMBRANE I-AAA PROTEASE SUPERCOMPLEX SUBUNIT MGR3-RELATED"/>
    <property type="match status" value="1"/>
</dbReference>
<keyword evidence="1" id="KW-0472">Membrane</keyword>
<feature type="transmembrane region" description="Helical" evidence="1">
    <location>
        <begin position="46"/>
        <end position="64"/>
    </location>
</feature>
<evidence type="ECO:0000256" key="1">
    <source>
        <dbReference type="SAM" id="Phobius"/>
    </source>
</evidence>
<dbReference type="GO" id="GO:0051787">
    <property type="term" value="F:misfolded protein binding"/>
    <property type="evidence" value="ECO:0007669"/>
    <property type="project" value="TreeGrafter"/>
</dbReference>
<dbReference type="GO" id="GO:0031942">
    <property type="term" value="C:i-AAA complex"/>
    <property type="evidence" value="ECO:0007669"/>
    <property type="project" value="TreeGrafter"/>
</dbReference>
<dbReference type="OrthoDB" id="10050400at2759"/>
<keyword evidence="1" id="KW-0812">Transmembrane</keyword>
<comment type="caution">
    <text evidence="2">The sequence shown here is derived from an EMBL/GenBank/DDBJ whole genome shotgun (WGS) entry which is preliminary data.</text>
</comment>
<dbReference type="PANTHER" id="PTHR28142">
    <property type="entry name" value="MITOCHONDRIAL INNER MEMBRANE I-AAA PROTEASE SUPERCOMPLEX SUBUNIT MGR3-RELATED"/>
    <property type="match status" value="1"/>
</dbReference>
<dbReference type="SUPFAM" id="SSF48452">
    <property type="entry name" value="TPR-like"/>
    <property type="match status" value="1"/>
</dbReference>
<sequence length="431" mass="51242">MFRKSTTVYQRSSGKISHYIPPTQRAIIQHKEYAKEKRKSDLLGKIVHYGFFTLISGSVLMYLWQPWNPYSKDVSKELRKGLWQERDGKEDYMSALKYYQNALQVAKEEDEMNQLSMKYTGIVLKIAEMYQNLKMTDNLIKTYYNLSTFIFENLIQGNISKENPERDLLIDRDLIVITRWAVLLQQEKPENWYIDLKNEIWDRIIFIENSELLNKFPWLVENFKNKKINTEELIDIWAESTFYNLDIKHIKHNQWVEENIKSDSGKEFLKCWDMLRYFNDKEWPIWIESYLKMRDYYAMLQMKLGNFPLCIQLLQSNLLWSSIGGFYSAINCTTQIHNIASAWFQLGQSKNDIKAYIKSKLIYEKLITKVDKNDPILPIVYYSLGIISMELGEKQISTKYFDKSRILAVQMDQLQVVDRIDDALLGELKKK</sequence>
<dbReference type="Gene3D" id="1.25.40.10">
    <property type="entry name" value="Tetratricopeptide repeat domain"/>
    <property type="match status" value="1"/>
</dbReference>
<dbReference type="GO" id="GO:0006515">
    <property type="term" value="P:protein quality control for misfolded or incompletely synthesized proteins"/>
    <property type="evidence" value="ECO:0007669"/>
    <property type="project" value="TreeGrafter"/>
</dbReference>
<evidence type="ECO:0000313" key="2">
    <source>
        <dbReference type="EMBL" id="KAG0690746.1"/>
    </source>
</evidence>
<name>A0A9P6WPK3_9ASCO</name>
<proteinExistence type="predicted"/>
<accession>A0A9P6WPK3</accession>
<dbReference type="InterPro" id="IPR011990">
    <property type="entry name" value="TPR-like_helical_dom_sf"/>
</dbReference>
<dbReference type="Proteomes" id="UP000697127">
    <property type="component" value="Unassembled WGS sequence"/>
</dbReference>
<organism evidence="2 3">
    <name type="scientific">Pichia californica</name>
    <dbReference type="NCBI Taxonomy" id="460514"/>
    <lineage>
        <taxon>Eukaryota</taxon>
        <taxon>Fungi</taxon>
        <taxon>Dikarya</taxon>
        <taxon>Ascomycota</taxon>
        <taxon>Saccharomycotina</taxon>
        <taxon>Pichiomycetes</taxon>
        <taxon>Pichiales</taxon>
        <taxon>Pichiaceae</taxon>
        <taxon>Pichia</taxon>
    </lineage>
</organism>
<dbReference type="InterPro" id="IPR040201">
    <property type="entry name" value="Mrg3-like"/>
</dbReference>
<gene>
    <name evidence="2" type="ORF">C6P40_001691</name>
</gene>
<keyword evidence="1" id="KW-1133">Transmembrane helix</keyword>